<gene>
    <name evidence="2" type="ORF">GMO_21600</name>
</gene>
<name>G6XKZ4_9PROT</name>
<protein>
    <submittedName>
        <fullName evidence="2">Uncharacterized protein</fullName>
    </submittedName>
</protein>
<evidence type="ECO:0000313" key="3">
    <source>
        <dbReference type="Proteomes" id="UP000004949"/>
    </source>
</evidence>
<dbReference type="EMBL" id="AGQV01000008">
    <property type="protein sequence ID" value="EHH67589.1"/>
    <property type="molecule type" value="Genomic_DNA"/>
</dbReference>
<dbReference type="OrthoDB" id="7273951at2"/>
<proteinExistence type="predicted"/>
<evidence type="ECO:0000256" key="1">
    <source>
        <dbReference type="SAM" id="Coils"/>
    </source>
</evidence>
<dbReference type="RefSeq" id="WP_008852307.1">
    <property type="nucleotide sequence ID" value="NZ_AGQV01000008.1"/>
</dbReference>
<dbReference type="PATRIC" id="fig|1088869.3.peg.2154"/>
<keyword evidence="1" id="KW-0175">Coiled coil</keyword>
<organism evidence="2 3">
    <name type="scientific">Gluconobacter morbifer G707</name>
    <dbReference type="NCBI Taxonomy" id="1088869"/>
    <lineage>
        <taxon>Bacteria</taxon>
        <taxon>Pseudomonadati</taxon>
        <taxon>Pseudomonadota</taxon>
        <taxon>Alphaproteobacteria</taxon>
        <taxon>Acetobacterales</taxon>
        <taxon>Acetobacteraceae</taxon>
        <taxon>Gluconobacter</taxon>
    </lineage>
</organism>
<dbReference type="STRING" id="1088869.GMO_21600"/>
<comment type="caution">
    <text evidence="2">The sequence shown here is derived from an EMBL/GenBank/DDBJ whole genome shotgun (WGS) entry which is preliminary data.</text>
</comment>
<reference evidence="2 3" key="1">
    <citation type="submission" date="2011-10" db="EMBL/GenBank/DDBJ databases">
        <title>Genome sequence of Gluconobacter morbifer G707, isolated from Drosophila gut.</title>
        <authorList>
            <person name="Lee W.-J."/>
            <person name="Kim E.-K."/>
        </authorList>
    </citation>
    <scope>NUCLEOTIDE SEQUENCE [LARGE SCALE GENOMIC DNA]</scope>
    <source>
        <strain evidence="2 3">G707</strain>
    </source>
</reference>
<keyword evidence="3" id="KW-1185">Reference proteome</keyword>
<accession>G6XKZ4</accession>
<evidence type="ECO:0000313" key="2">
    <source>
        <dbReference type="EMBL" id="EHH67589.1"/>
    </source>
</evidence>
<sequence length="185" mass="20467">MNAVAMLREAASQTMGFDMGWLPKAQAVLINLFSRCGDETTVEDCMEGINRVGPDGVMGACERRIALRLLARLPADRLISDVRNELVQDLDQNAVEDCLAVSETLSMELFRDAAAIRGLGFVSISRTQGEEFARNLEAKAEKARQLENENAVLRARLGMQARPYSALIQQKADLRDALAGWRAWV</sequence>
<feature type="coiled-coil region" evidence="1">
    <location>
        <begin position="129"/>
        <end position="156"/>
    </location>
</feature>
<dbReference type="AlphaFoldDB" id="G6XKZ4"/>
<dbReference type="Proteomes" id="UP000004949">
    <property type="component" value="Unassembled WGS sequence"/>
</dbReference>